<evidence type="ECO:0000313" key="3">
    <source>
        <dbReference type="Proteomes" id="UP000240429"/>
    </source>
</evidence>
<reference evidence="2 3" key="1">
    <citation type="submission" date="2018-03" db="EMBL/GenBank/DDBJ databases">
        <title>Streptomyces dioscori sp. nov., a novel endophytic actinobacterium isolated from bulbil of Dioscorea bulbifera L.</title>
        <authorList>
            <person name="Zhikuan W."/>
        </authorList>
    </citation>
    <scope>NUCLEOTIDE SEQUENCE [LARGE SCALE GENOMIC DNA]</scope>
    <source>
        <strain evidence="2 3">A217</strain>
    </source>
</reference>
<keyword evidence="1" id="KW-0472">Membrane</keyword>
<sequence>MTKRDLILQRIVGVLYVIAGIGKFFPEIESVEERLDGAADGNDGVAVLGPFTDWLAEHPTGVTVFVAAAMVVSGVVLILDRYLVVAALYGQLLMLVCLVVILVSSVPQILVLDAAFFAAAIHLLVRRRRTPSPSAAATSRARTDNQS</sequence>
<feature type="transmembrane region" description="Helical" evidence="1">
    <location>
        <begin position="109"/>
        <end position="125"/>
    </location>
</feature>
<accession>A0A2P8Q8P9</accession>
<proteinExistence type="predicted"/>
<dbReference type="Proteomes" id="UP000240429">
    <property type="component" value="Unassembled WGS sequence"/>
</dbReference>
<keyword evidence="1" id="KW-1133">Transmembrane helix</keyword>
<dbReference type="RefSeq" id="WP_107017266.1">
    <property type="nucleotide sequence ID" value="NZ_KZ679042.1"/>
</dbReference>
<dbReference type="InterPro" id="IPR046104">
    <property type="entry name" value="DUF6041"/>
</dbReference>
<feature type="transmembrane region" description="Helical" evidence="1">
    <location>
        <begin position="7"/>
        <end position="25"/>
    </location>
</feature>
<dbReference type="EMBL" id="PYBJ01000008">
    <property type="protein sequence ID" value="PSM42627.1"/>
    <property type="molecule type" value="Genomic_DNA"/>
</dbReference>
<evidence type="ECO:0008006" key="4">
    <source>
        <dbReference type="Google" id="ProtNLM"/>
    </source>
</evidence>
<evidence type="ECO:0000313" key="2">
    <source>
        <dbReference type="EMBL" id="PSM42627.1"/>
    </source>
</evidence>
<dbReference type="AlphaFoldDB" id="A0A2P8Q8P9"/>
<keyword evidence="3" id="KW-1185">Reference proteome</keyword>
<organism evidence="2 3">
    <name type="scientific">Streptomyces dioscori</name>
    <dbReference type="NCBI Taxonomy" id="2109333"/>
    <lineage>
        <taxon>Bacteria</taxon>
        <taxon>Bacillati</taxon>
        <taxon>Actinomycetota</taxon>
        <taxon>Actinomycetes</taxon>
        <taxon>Kitasatosporales</taxon>
        <taxon>Streptomycetaceae</taxon>
        <taxon>Streptomyces</taxon>
        <taxon>Streptomyces aurantiacus group</taxon>
    </lineage>
</organism>
<comment type="caution">
    <text evidence="2">The sequence shown here is derived from an EMBL/GenBank/DDBJ whole genome shotgun (WGS) entry which is preliminary data.</text>
</comment>
<protein>
    <recommendedName>
        <fullName evidence="4">DoxX family protein</fullName>
    </recommendedName>
</protein>
<feature type="transmembrane region" description="Helical" evidence="1">
    <location>
        <begin position="60"/>
        <end position="79"/>
    </location>
</feature>
<evidence type="ECO:0000256" key="1">
    <source>
        <dbReference type="SAM" id="Phobius"/>
    </source>
</evidence>
<keyword evidence="1" id="KW-0812">Transmembrane</keyword>
<dbReference type="Pfam" id="PF19507">
    <property type="entry name" value="DUF6041"/>
    <property type="match status" value="1"/>
</dbReference>
<gene>
    <name evidence="2" type="ORF">C6Y14_15655</name>
</gene>
<name>A0A2P8Q8P9_9ACTN</name>
<feature type="transmembrane region" description="Helical" evidence="1">
    <location>
        <begin position="86"/>
        <end position="103"/>
    </location>
</feature>
<dbReference type="OrthoDB" id="4297254at2"/>